<comment type="caution">
    <text evidence="2">The sequence shown here is derived from an EMBL/GenBank/DDBJ whole genome shotgun (WGS) entry which is preliminary data.</text>
</comment>
<protein>
    <submittedName>
        <fullName evidence="2">Uncharacterized protein</fullName>
    </submittedName>
</protein>
<proteinExistence type="predicted"/>
<dbReference type="Proteomes" id="UP001328107">
    <property type="component" value="Unassembled WGS sequence"/>
</dbReference>
<accession>A0AAN5D245</accession>
<gene>
    <name evidence="2" type="ORF">PMAYCL1PPCAC_25298</name>
</gene>
<keyword evidence="1" id="KW-0812">Transmembrane</keyword>
<sequence length="207" mass="23862">GSTNKNEMGQIGQQCISHIEDGSDVTLIEGTYMDRDKMGRFRFHAIPVFSAQVRFYEVSEYTTNTTLDIFYFLFFGIPELVAIAIGLILFRHIRSKRKVSTHRVFLKLFRLDMFILLVGLTSAMLIYWGCFRGNTVIQAYTSNIKQPLQLDVIIGESNRMNNAYAISNGRVDLLERICDDPRYVAALYPIEVEEARNQNKIRCTLRQ</sequence>
<name>A0AAN5D245_9BILA</name>
<keyword evidence="1" id="KW-0472">Membrane</keyword>
<feature type="transmembrane region" description="Helical" evidence="1">
    <location>
        <begin position="111"/>
        <end position="129"/>
    </location>
</feature>
<feature type="non-terminal residue" evidence="2">
    <location>
        <position position="1"/>
    </location>
</feature>
<evidence type="ECO:0000313" key="3">
    <source>
        <dbReference type="Proteomes" id="UP001328107"/>
    </source>
</evidence>
<keyword evidence="3" id="KW-1185">Reference proteome</keyword>
<organism evidence="2 3">
    <name type="scientific">Pristionchus mayeri</name>
    <dbReference type="NCBI Taxonomy" id="1317129"/>
    <lineage>
        <taxon>Eukaryota</taxon>
        <taxon>Metazoa</taxon>
        <taxon>Ecdysozoa</taxon>
        <taxon>Nematoda</taxon>
        <taxon>Chromadorea</taxon>
        <taxon>Rhabditida</taxon>
        <taxon>Rhabditina</taxon>
        <taxon>Diplogasteromorpha</taxon>
        <taxon>Diplogasteroidea</taxon>
        <taxon>Neodiplogasteridae</taxon>
        <taxon>Pristionchus</taxon>
    </lineage>
</organism>
<reference evidence="3" key="1">
    <citation type="submission" date="2022-10" db="EMBL/GenBank/DDBJ databases">
        <title>Genome assembly of Pristionchus species.</title>
        <authorList>
            <person name="Yoshida K."/>
            <person name="Sommer R.J."/>
        </authorList>
    </citation>
    <scope>NUCLEOTIDE SEQUENCE [LARGE SCALE GENOMIC DNA]</scope>
    <source>
        <strain evidence="3">RS5460</strain>
    </source>
</reference>
<feature type="transmembrane region" description="Helical" evidence="1">
    <location>
        <begin position="69"/>
        <end position="90"/>
    </location>
</feature>
<keyword evidence="1" id="KW-1133">Transmembrane helix</keyword>
<dbReference type="EMBL" id="BTRK01000005">
    <property type="protein sequence ID" value="GMR55103.1"/>
    <property type="molecule type" value="Genomic_DNA"/>
</dbReference>
<dbReference type="AlphaFoldDB" id="A0AAN5D245"/>
<evidence type="ECO:0000256" key="1">
    <source>
        <dbReference type="SAM" id="Phobius"/>
    </source>
</evidence>
<evidence type="ECO:0000313" key="2">
    <source>
        <dbReference type="EMBL" id="GMR55103.1"/>
    </source>
</evidence>